<evidence type="ECO:0000313" key="10">
    <source>
        <dbReference type="Proteomes" id="UP001149009"/>
    </source>
</evidence>
<sequence length="131" mass="13910">MQPTPRRIWASLAVTLFAVTPAAAQDAAAGKTAFNKCRACHEAEADRNKVGPSLLGVVGRTAGTLESFESRYSPAMKEAGSGGLVWDEENLTAYLRDPKGFIPGNKMAFAGLKDDAEIANVIAYLKADPKP</sequence>
<dbReference type="Pfam" id="PF00034">
    <property type="entry name" value="Cytochrom_C"/>
    <property type="match status" value="1"/>
</dbReference>
<dbReference type="Proteomes" id="UP001149009">
    <property type="component" value="Unassembled WGS sequence"/>
</dbReference>
<accession>A0A9X2X8S3</accession>
<feature type="chain" id="PRO_5040998018" evidence="7">
    <location>
        <begin position="25"/>
        <end position="131"/>
    </location>
</feature>
<dbReference type="InterPro" id="IPR002327">
    <property type="entry name" value="Cyt_c_1A/1B"/>
</dbReference>
<dbReference type="InterPro" id="IPR036909">
    <property type="entry name" value="Cyt_c-like_dom_sf"/>
</dbReference>
<protein>
    <submittedName>
        <fullName evidence="9">Cytochrome c family protein</fullName>
    </submittedName>
</protein>
<feature type="signal peptide" evidence="7">
    <location>
        <begin position="1"/>
        <end position="24"/>
    </location>
</feature>
<gene>
    <name evidence="9" type="ORF">NYR54_05565</name>
</gene>
<dbReference type="GO" id="GO:0046872">
    <property type="term" value="F:metal ion binding"/>
    <property type="evidence" value="ECO:0007669"/>
    <property type="project" value="UniProtKB-KW"/>
</dbReference>
<evidence type="ECO:0000313" key="9">
    <source>
        <dbReference type="EMBL" id="MCT8989760.1"/>
    </source>
</evidence>
<dbReference type="AlphaFoldDB" id="A0A9X2X8S3"/>
<organism evidence="9 10">
    <name type="scientific">Chelativorans petroleitrophicus</name>
    <dbReference type="NCBI Taxonomy" id="2975484"/>
    <lineage>
        <taxon>Bacteria</taxon>
        <taxon>Pseudomonadati</taxon>
        <taxon>Pseudomonadota</taxon>
        <taxon>Alphaproteobacteria</taxon>
        <taxon>Hyphomicrobiales</taxon>
        <taxon>Phyllobacteriaceae</taxon>
        <taxon>Chelativorans</taxon>
    </lineage>
</organism>
<evidence type="ECO:0000256" key="2">
    <source>
        <dbReference type="ARBA" id="ARBA00022617"/>
    </source>
</evidence>
<evidence type="ECO:0000256" key="1">
    <source>
        <dbReference type="ARBA" id="ARBA00022448"/>
    </source>
</evidence>
<keyword evidence="10" id="KW-1185">Reference proteome</keyword>
<proteinExistence type="predicted"/>
<evidence type="ECO:0000256" key="3">
    <source>
        <dbReference type="ARBA" id="ARBA00022723"/>
    </source>
</evidence>
<keyword evidence="2 6" id="KW-0349">Heme</keyword>
<dbReference type="SUPFAM" id="SSF46626">
    <property type="entry name" value="Cytochrome c"/>
    <property type="match status" value="1"/>
</dbReference>
<dbReference type="EMBL" id="JAODNV010000006">
    <property type="protein sequence ID" value="MCT8989760.1"/>
    <property type="molecule type" value="Genomic_DNA"/>
</dbReference>
<dbReference type="GO" id="GO:0020037">
    <property type="term" value="F:heme binding"/>
    <property type="evidence" value="ECO:0007669"/>
    <property type="project" value="InterPro"/>
</dbReference>
<keyword evidence="5 6" id="KW-0408">Iron</keyword>
<dbReference type="Gene3D" id="1.10.760.10">
    <property type="entry name" value="Cytochrome c-like domain"/>
    <property type="match status" value="1"/>
</dbReference>
<dbReference type="RefSeq" id="WP_261514613.1">
    <property type="nucleotide sequence ID" value="NZ_JAODNV010000006.1"/>
</dbReference>
<dbReference type="PANTHER" id="PTHR11961">
    <property type="entry name" value="CYTOCHROME C"/>
    <property type="match status" value="1"/>
</dbReference>
<keyword evidence="7" id="KW-0732">Signal</keyword>
<dbReference type="GO" id="GO:0009055">
    <property type="term" value="F:electron transfer activity"/>
    <property type="evidence" value="ECO:0007669"/>
    <property type="project" value="InterPro"/>
</dbReference>
<feature type="domain" description="Cytochrome c" evidence="8">
    <location>
        <begin position="25"/>
        <end position="129"/>
    </location>
</feature>
<keyword evidence="1" id="KW-0813">Transport</keyword>
<dbReference type="PROSITE" id="PS51007">
    <property type="entry name" value="CYTC"/>
    <property type="match status" value="1"/>
</dbReference>
<evidence type="ECO:0000256" key="4">
    <source>
        <dbReference type="ARBA" id="ARBA00022982"/>
    </source>
</evidence>
<name>A0A9X2X8S3_9HYPH</name>
<evidence type="ECO:0000256" key="5">
    <source>
        <dbReference type="ARBA" id="ARBA00023004"/>
    </source>
</evidence>
<keyword evidence="3 6" id="KW-0479">Metal-binding</keyword>
<evidence type="ECO:0000256" key="7">
    <source>
        <dbReference type="SAM" id="SignalP"/>
    </source>
</evidence>
<reference evidence="9" key="1">
    <citation type="submission" date="2022-08" db="EMBL/GenBank/DDBJ databases">
        <title>Chelativorans sichuanense sp. nov., a paraffin oil-degrading bacterium isolated from a mixture of oil-based drill cuttings and paddy soil.</title>
        <authorList>
            <person name="Yu J."/>
            <person name="Liu H."/>
            <person name="Chen Q."/>
        </authorList>
    </citation>
    <scope>NUCLEOTIDE SEQUENCE</scope>
    <source>
        <strain evidence="9">SCAU 2101</strain>
    </source>
</reference>
<evidence type="ECO:0000256" key="6">
    <source>
        <dbReference type="PROSITE-ProRule" id="PRU00433"/>
    </source>
</evidence>
<keyword evidence="4" id="KW-0249">Electron transport</keyword>
<evidence type="ECO:0000259" key="8">
    <source>
        <dbReference type="PROSITE" id="PS51007"/>
    </source>
</evidence>
<comment type="caution">
    <text evidence="9">The sequence shown here is derived from an EMBL/GenBank/DDBJ whole genome shotgun (WGS) entry which is preliminary data.</text>
</comment>
<dbReference type="PRINTS" id="PR00604">
    <property type="entry name" value="CYTCHRMECIAB"/>
</dbReference>
<dbReference type="InterPro" id="IPR009056">
    <property type="entry name" value="Cyt_c-like_dom"/>
</dbReference>